<dbReference type="SUPFAM" id="SSF52540">
    <property type="entry name" value="P-loop containing nucleoside triphosphate hydrolases"/>
    <property type="match status" value="1"/>
</dbReference>
<dbReference type="Gene3D" id="3.40.50.300">
    <property type="entry name" value="P-loop containing nucleotide triphosphate hydrolases"/>
    <property type="match status" value="1"/>
</dbReference>
<dbReference type="InterPro" id="IPR027417">
    <property type="entry name" value="P-loop_NTPase"/>
</dbReference>
<dbReference type="GO" id="GO:0030983">
    <property type="term" value="F:mismatched DNA binding"/>
    <property type="evidence" value="ECO:0007669"/>
    <property type="project" value="InterPro"/>
</dbReference>
<name>X1TWS5_9ZZZZ</name>
<evidence type="ECO:0000313" key="1">
    <source>
        <dbReference type="EMBL" id="GAI91995.1"/>
    </source>
</evidence>
<dbReference type="EMBL" id="BARW01017840">
    <property type="protein sequence ID" value="GAI91995.1"/>
    <property type="molecule type" value="Genomic_DNA"/>
</dbReference>
<evidence type="ECO:0008006" key="2">
    <source>
        <dbReference type="Google" id="ProtNLM"/>
    </source>
</evidence>
<gene>
    <name evidence="1" type="ORF">S12H4_30704</name>
</gene>
<accession>X1TWS5</accession>
<comment type="caution">
    <text evidence="1">The sequence shown here is derived from an EMBL/GenBank/DDBJ whole genome shotgun (WGS) entry which is preliminary data.</text>
</comment>
<dbReference type="InterPro" id="IPR036187">
    <property type="entry name" value="DNA_mismatch_repair_MutS_sf"/>
</dbReference>
<dbReference type="GO" id="GO:0005524">
    <property type="term" value="F:ATP binding"/>
    <property type="evidence" value="ECO:0007669"/>
    <property type="project" value="InterPro"/>
</dbReference>
<dbReference type="InterPro" id="IPR045076">
    <property type="entry name" value="MutS"/>
</dbReference>
<dbReference type="GO" id="GO:0140664">
    <property type="term" value="F:ATP-dependent DNA damage sensor activity"/>
    <property type="evidence" value="ECO:0007669"/>
    <property type="project" value="InterPro"/>
</dbReference>
<dbReference type="AlphaFoldDB" id="X1TWS5"/>
<dbReference type="SUPFAM" id="SSF48334">
    <property type="entry name" value="DNA repair protein MutS, domain III"/>
    <property type="match status" value="1"/>
</dbReference>
<feature type="non-terminal residue" evidence="1">
    <location>
        <position position="1"/>
    </location>
</feature>
<feature type="non-terminal residue" evidence="1">
    <location>
        <position position="278"/>
    </location>
</feature>
<dbReference type="GO" id="GO:0006298">
    <property type="term" value="P:mismatch repair"/>
    <property type="evidence" value="ECO:0007669"/>
    <property type="project" value="InterPro"/>
</dbReference>
<reference evidence="1" key="1">
    <citation type="journal article" date="2014" name="Front. Microbiol.">
        <title>High frequency of phylogenetically diverse reductive dehalogenase-homologous genes in deep subseafloor sedimentary metagenomes.</title>
        <authorList>
            <person name="Kawai M."/>
            <person name="Futagami T."/>
            <person name="Toyoda A."/>
            <person name="Takaki Y."/>
            <person name="Nishi S."/>
            <person name="Hori S."/>
            <person name="Arai W."/>
            <person name="Tsubouchi T."/>
            <person name="Morono Y."/>
            <person name="Uchiyama I."/>
            <person name="Ito T."/>
            <person name="Fujiyama A."/>
            <person name="Inagaki F."/>
            <person name="Takami H."/>
        </authorList>
    </citation>
    <scope>NUCLEOTIDE SEQUENCE</scope>
    <source>
        <strain evidence="1">Expedition CK06-06</strain>
    </source>
</reference>
<proteinExistence type="predicted"/>
<sequence length="278" mass="31327">SLDTIRAILIFFKKAGKDEFPFLTDLCRDVKVYPYVIDSINSILSKQGSIKDKASAELSNIRKNLADKQNAVSKRMSAILKKVQSEGWVEKDLSLAVRNGRSVIPVSANFKRKIKGLIHDESATGKTAYIEPAEIVEMNNEIKELEYAEKREIIKILIRFSDSIRPYLDDLLYSYNFLGIIDFIRAKALLAQKINAVKPEIQPEPCLDWKNAVHPILYLAYLKENKKVVPLDIYLNEKARILLISGPNAGGKSVCLQAVGLLQYMLQCGMLVPLLENS</sequence>
<dbReference type="PANTHER" id="PTHR48466:SF2">
    <property type="entry name" value="OS10G0509000 PROTEIN"/>
    <property type="match status" value="1"/>
</dbReference>
<protein>
    <recommendedName>
        <fullName evidence="2">DNA mismatch repair protein MutS core domain-containing protein</fullName>
    </recommendedName>
</protein>
<dbReference type="PANTHER" id="PTHR48466">
    <property type="entry name" value="OS10G0509000 PROTEIN-RELATED"/>
    <property type="match status" value="1"/>
</dbReference>
<organism evidence="1">
    <name type="scientific">marine sediment metagenome</name>
    <dbReference type="NCBI Taxonomy" id="412755"/>
    <lineage>
        <taxon>unclassified sequences</taxon>
        <taxon>metagenomes</taxon>
        <taxon>ecological metagenomes</taxon>
    </lineage>
</organism>